<sequence length="447" mass="50242">MSVVAENLGSLRDQPECLKTPSLVAQQELSPNKPPSPYEVLSTGLEFPDNDQKQWWPLVASPIQALLKRASYDVTHQYQYLMLIHHYVLPALGPAPNRQKGAHWDSFMTDDFSPFEPSINLHGGKATVRLGLEPVGPLAGTEEDPLNQIALQQFITSMESFSDVTDLQLWRHFSNELHVTKGNALSVAQKLGPGETLSQNLFAFDLGKSKASLKAYFFPYMKSIETGKTERQLIFDALEKLDGPKCQIASSLSLIKEYVDSQVAEKDVRVETISFDCAAPSESRFKVYLRSPYTSFKKMTEAYTLGGRLQDTQTLAGIAALKDLWPLLFGVEENFSEDEELPLNSHRTAGFAYNFEIQPGKSAPDAKFYIPMKHYSNSDVDVAQGLRTYFQQQGWTNLSQTYVDDIKSIFPTHNLASETGTHSWISFSYKEPKGPYLTIYYSPKVYL</sequence>
<dbReference type="PANTHER" id="PTHR40627:SF3">
    <property type="entry name" value="PRENYLTRANSFERASE ASQH2-RELATED"/>
    <property type="match status" value="1"/>
</dbReference>
<proteinExistence type="inferred from homology"/>
<feature type="binding site" evidence="3">
    <location>
        <position position="116"/>
    </location>
    <ligand>
        <name>L-tryptophan</name>
        <dbReference type="ChEBI" id="CHEBI:57912"/>
    </ligand>
</feature>
<dbReference type="GO" id="GO:0009820">
    <property type="term" value="P:alkaloid metabolic process"/>
    <property type="evidence" value="ECO:0007669"/>
    <property type="project" value="InterPro"/>
</dbReference>
<dbReference type="AlphaFoldDB" id="A0A8K0WMD1"/>
<protein>
    <submittedName>
        <fullName evidence="4">Dimethylallyl tryptophan synthase GliD2</fullName>
    </submittedName>
</protein>
<feature type="binding site" evidence="3">
    <location>
        <position position="369"/>
    </location>
    <ligand>
        <name>dimethylallyl diphosphate</name>
        <dbReference type="ChEBI" id="CHEBI:57623"/>
    </ligand>
</feature>
<reference evidence="4" key="1">
    <citation type="journal article" date="2021" name="Nat. Commun.">
        <title>Genetic determinants of endophytism in the Arabidopsis root mycobiome.</title>
        <authorList>
            <person name="Mesny F."/>
            <person name="Miyauchi S."/>
            <person name="Thiergart T."/>
            <person name="Pickel B."/>
            <person name="Atanasova L."/>
            <person name="Karlsson M."/>
            <person name="Huettel B."/>
            <person name="Barry K.W."/>
            <person name="Haridas S."/>
            <person name="Chen C."/>
            <person name="Bauer D."/>
            <person name="Andreopoulos W."/>
            <person name="Pangilinan J."/>
            <person name="LaButti K."/>
            <person name="Riley R."/>
            <person name="Lipzen A."/>
            <person name="Clum A."/>
            <person name="Drula E."/>
            <person name="Henrissat B."/>
            <person name="Kohler A."/>
            <person name="Grigoriev I.V."/>
            <person name="Martin F.M."/>
            <person name="Hacquard S."/>
        </authorList>
    </citation>
    <scope>NUCLEOTIDE SEQUENCE</scope>
    <source>
        <strain evidence="4">MPI-CAGE-CH-0235</strain>
    </source>
</reference>
<feature type="binding site" evidence="3">
    <location>
        <position position="284"/>
    </location>
    <ligand>
        <name>dimethylallyl diphosphate</name>
        <dbReference type="ChEBI" id="CHEBI:57623"/>
    </ligand>
</feature>
<feature type="binding site" evidence="3">
    <location>
        <position position="214"/>
    </location>
    <ligand>
        <name>dimethylallyl diphosphate</name>
        <dbReference type="ChEBI" id="CHEBI:57623"/>
    </ligand>
</feature>
<dbReference type="CDD" id="cd13929">
    <property type="entry name" value="PT-DMATS_CymD"/>
    <property type="match status" value="1"/>
</dbReference>
<dbReference type="InterPro" id="IPR012148">
    <property type="entry name" value="ABBA_DMATS-like"/>
</dbReference>
<dbReference type="PANTHER" id="PTHR40627">
    <property type="entry name" value="INDOLE PRENYLTRANSFERASE TDIB-RELATED"/>
    <property type="match status" value="1"/>
</dbReference>
<comment type="caution">
    <text evidence="4">The sequence shown here is derived from an EMBL/GenBank/DDBJ whole genome shotgun (WGS) entry which is preliminary data.</text>
</comment>
<feature type="binding site" evidence="3">
    <location>
        <position position="286"/>
    </location>
    <ligand>
        <name>dimethylallyl diphosphate</name>
        <dbReference type="ChEBI" id="CHEBI:57623"/>
    </ligand>
</feature>
<dbReference type="InterPro" id="IPR017795">
    <property type="entry name" value="ABBA_NscD-like"/>
</dbReference>
<dbReference type="OrthoDB" id="5392033at2759"/>
<dbReference type="SFLD" id="SFLDG01162">
    <property type="entry name" value="I"/>
    <property type="match status" value="1"/>
</dbReference>
<dbReference type="SFLD" id="SFLDS00036">
    <property type="entry name" value="Aromatic_Prenyltransferase"/>
    <property type="match status" value="1"/>
</dbReference>
<feature type="binding site" evidence="3">
    <location>
        <position position="288"/>
    </location>
    <ligand>
        <name>dimethylallyl diphosphate</name>
        <dbReference type="ChEBI" id="CHEBI:57623"/>
    </ligand>
</feature>
<gene>
    <name evidence="4" type="ORF">B0I35DRAFT_360284</name>
</gene>
<dbReference type="PIRSF" id="PIRSF000509">
    <property type="entry name" value="Trp_DMAT"/>
    <property type="match status" value="1"/>
</dbReference>
<organism evidence="4 5">
    <name type="scientific">Stachybotrys elegans</name>
    <dbReference type="NCBI Taxonomy" id="80388"/>
    <lineage>
        <taxon>Eukaryota</taxon>
        <taxon>Fungi</taxon>
        <taxon>Dikarya</taxon>
        <taxon>Ascomycota</taxon>
        <taxon>Pezizomycotina</taxon>
        <taxon>Sordariomycetes</taxon>
        <taxon>Hypocreomycetidae</taxon>
        <taxon>Hypocreales</taxon>
        <taxon>Stachybotryaceae</taxon>
        <taxon>Stachybotrys</taxon>
    </lineage>
</organism>
<evidence type="ECO:0000256" key="2">
    <source>
        <dbReference type="ARBA" id="ARBA00022679"/>
    </source>
</evidence>
<dbReference type="Pfam" id="PF11991">
    <property type="entry name" value="Trp_DMAT"/>
    <property type="match status" value="1"/>
</dbReference>
<evidence type="ECO:0000256" key="3">
    <source>
        <dbReference type="PIRSR" id="PIRSR000509-1"/>
    </source>
</evidence>
<keyword evidence="5" id="KW-1185">Reference proteome</keyword>
<dbReference type="InterPro" id="IPR033964">
    <property type="entry name" value="ABBA"/>
</dbReference>
<keyword evidence="2" id="KW-0808">Transferase</keyword>
<feature type="binding site" evidence="3">
    <location>
        <position position="216"/>
    </location>
    <ligand>
        <name>dimethylallyl diphosphate</name>
        <dbReference type="ChEBI" id="CHEBI:57623"/>
    </ligand>
</feature>
<accession>A0A8K0WMD1</accession>
<dbReference type="NCBIfam" id="TIGR03429">
    <property type="entry name" value="arom_pren_DMATS"/>
    <property type="match status" value="1"/>
</dbReference>
<feature type="binding site" evidence="3">
    <location>
        <position position="129"/>
    </location>
    <ligand>
        <name>dimethylallyl diphosphate</name>
        <dbReference type="ChEBI" id="CHEBI:57623"/>
    </ligand>
</feature>
<evidence type="ECO:0000256" key="1">
    <source>
        <dbReference type="ARBA" id="ARBA00010209"/>
    </source>
</evidence>
<evidence type="ECO:0000313" key="5">
    <source>
        <dbReference type="Proteomes" id="UP000813444"/>
    </source>
</evidence>
<dbReference type="EMBL" id="JAGPNK010000015">
    <property type="protein sequence ID" value="KAH7308570.1"/>
    <property type="molecule type" value="Genomic_DNA"/>
</dbReference>
<dbReference type="Proteomes" id="UP000813444">
    <property type="component" value="Unassembled WGS sequence"/>
</dbReference>
<comment type="similarity">
    <text evidence="1">Belongs to the tryptophan dimethylallyltransferase family.</text>
</comment>
<dbReference type="GO" id="GO:0016765">
    <property type="term" value="F:transferase activity, transferring alkyl or aryl (other than methyl) groups"/>
    <property type="evidence" value="ECO:0007669"/>
    <property type="project" value="InterPro"/>
</dbReference>
<name>A0A8K0WMD1_9HYPO</name>
<evidence type="ECO:0000313" key="4">
    <source>
        <dbReference type="EMBL" id="KAH7308570.1"/>
    </source>
</evidence>